<dbReference type="InterPro" id="IPR036249">
    <property type="entry name" value="Thioredoxin-like_sf"/>
</dbReference>
<dbReference type="InterPro" id="IPR036282">
    <property type="entry name" value="Glutathione-S-Trfase_C_sf"/>
</dbReference>
<dbReference type="PROSITE" id="PS50405">
    <property type="entry name" value="GST_CTER"/>
    <property type="match status" value="1"/>
</dbReference>
<dbReference type="Proteomes" id="UP000541154">
    <property type="component" value="Unassembled WGS sequence"/>
</dbReference>
<dbReference type="EMBL" id="SPNV01000480">
    <property type="protein sequence ID" value="KAF5855202.1"/>
    <property type="molecule type" value="Genomic_DNA"/>
</dbReference>
<dbReference type="SUPFAM" id="SSF47616">
    <property type="entry name" value="GST C-terminal domain-like"/>
    <property type="match status" value="1"/>
</dbReference>
<dbReference type="CDD" id="cd03188">
    <property type="entry name" value="GST_C_Beta"/>
    <property type="match status" value="1"/>
</dbReference>
<dbReference type="PANTHER" id="PTHR44051:SF8">
    <property type="entry name" value="GLUTATHIONE S-TRANSFERASE GSTA"/>
    <property type="match status" value="1"/>
</dbReference>
<sequence>MPEIKFFFASGACSLCPHILLHEIEADYQPVQVINNGPEVKFSEDFHRINPKMRVPVIAVNQEVVTELPAVATIISSLAPEKGLMGRGALDTVRVYEWMNYLSGTLHAGAFGHLFRPDRWTTATDPTSLEAVKLKARERMTECFQHVEGRLQGVHAVGDYFTAVDPFLYVFYRWGAIIGEDMSVYPKYAALVRNLEARPAVQTTLEKEKLSFILSE</sequence>
<dbReference type="SUPFAM" id="SSF52833">
    <property type="entry name" value="Thioredoxin-like"/>
    <property type="match status" value="1"/>
</dbReference>
<gene>
    <name evidence="1" type="ORF">ETB97_009730</name>
</gene>
<comment type="caution">
    <text evidence="1">The sequence shown here is derived from an EMBL/GenBank/DDBJ whole genome shotgun (WGS) entry which is preliminary data.</text>
</comment>
<dbReference type="InterPro" id="IPR010987">
    <property type="entry name" value="Glutathione-S-Trfase_C-like"/>
</dbReference>
<keyword evidence="2" id="KW-1185">Reference proteome</keyword>
<dbReference type="PANTHER" id="PTHR44051">
    <property type="entry name" value="GLUTATHIONE S-TRANSFERASE-RELATED"/>
    <property type="match status" value="1"/>
</dbReference>
<name>A0A5N6FBG4_PETAA</name>
<protein>
    <submittedName>
        <fullName evidence="1">Uncharacterized protein</fullName>
    </submittedName>
</protein>
<organism evidence="1 2">
    <name type="scientific">Petromyces alliaceus</name>
    <name type="common">Aspergillus alliaceus</name>
    <dbReference type="NCBI Taxonomy" id="209559"/>
    <lineage>
        <taxon>Eukaryota</taxon>
        <taxon>Fungi</taxon>
        <taxon>Dikarya</taxon>
        <taxon>Ascomycota</taxon>
        <taxon>Pezizomycotina</taxon>
        <taxon>Eurotiomycetes</taxon>
        <taxon>Eurotiomycetidae</taxon>
        <taxon>Eurotiales</taxon>
        <taxon>Aspergillaceae</taxon>
        <taxon>Aspergillus</taxon>
        <taxon>Aspergillus subgen. Circumdati</taxon>
    </lineage>
</organism>
<evidence type="ECO:0000313" key="1">
    <source>
        <dbReference type="EMBL" id="KAF5855202.1"/>
    </source>
</evidence>
<proteinExistence type="predicted"/>
<reference evidence="1 2" key="1">
    <citation type="submission" date="2019-04" db="EMBL/GenBank/DDBJ databases">
        <title>Aspergillus burnettii sp. nov., novel species from soil in southeast Queensland.</title>
        <authorList>
            <person name="Gilchrist C.L.M."/>
            <person name="Pitt J.I."/>
            <person name="Lange L."/>
            <person name="Lacey H.J."/>
            <person name="Vuong D."/>
            <person name="Midgley D.J."/>
            <person name="Greenfield P."/>
            <person name="Bradbury M."/>
            <person name="Lacey E."/>
            <person name="Busk P.K."/>
            <person name="Pilgaard B."/>
            <person name="Chooi Y.H."/>
            <person name="Piggott A.M."/>
        </authorList>
    </citation>
    <scope>NUCLEOTIDE SEQUENCE [LARGE SCALE GENOMIC DNA]</scope>
    <source>
        <strain evidence="1 2">FRR 5400</strain>
    </source>
</reference>
<dbReference type="Gene3D" id="3.40.30.10">
    <property type="entry name" value="Glutaredoxin"/>
    <property type="match status" value="1"/>
</dbReference>
<dbReference type="OMA" id="EWIGKPY"/>
<dbReference type="Gene3D" id="1.20.1050.10">
    <property type="match status" value="1"/>
</dbReference>
<dbReference type="InterPro" id="IPR004046">
    <property type="entry name" value="GST_C"/>
</dbReference>
<dbReference type="AlphaFoldDB" id="A0A5N6FBG4"/>
<accession>A0A5N6FBG4</accession>
<evidence type="ECO:0000313" key="2">
    <source>
        <dbReference type="Proteomes" id="UP000541154"/>
    </source>
</evidence>
<dbReference type="Pfam" id="PF00043">
    <property type="entry name" value="GST_C"/>
    <property type="match status" value="1"/>
</dbReference>
<dbReference type="CDD" id="cd03057">
    <property type="entry name" value="GST_N_Beta"/>
    <property type="match status" value="1"/>
</dbReference>
<accession>A0A8H5ZT34</accession>